<dbReference type="EMBL" id="JAUEPT010000009">
    <property type="protein sequence ID" value="KAK0448554.1"/>
    <property type="molecule type" value="Genomic_DNA"/>
</dbReference>
<keyword evidence="3" id="KW-1185">Reference proteome</keyword>
<organism evidence="2 3">
    <name type="scientific">Armillaria borealis</name>
    <dbReference type="NCBI Taxonomy" id="47425"/>
    <lineage>
        <taxon>Eukaryota</taxon>
        <taxon>Fungi</taxon>
        <taxon>Dikarya</taxon>
        <taxon>Basidiomycota</taxon>
        <taxon>Agaricomycotina</taxon>
        <taxon>Agaricomycetes</taxon>
        <taxon>Agaricomycetidae</taxon>
        <taxon>Agaricales</taxon>
        <taxon>Marasmiineae</taxon>
        <taxon>Physalacriaceae</taxon>
        <taxon>Armillaria</taxon>
    </lineage>
</organism>
<name>A0AA39JW55_9AGAR</name>
<evidence type="ECO:0000256" key="1">
    <source>
        <dbReference type="SAM" id="Phobius"/>
    </source>
</evidence>
<proteinExistence type="predicted"/>
<keyword evidence="1" id="KW-0812">Transmembrane</keyword>
<gene>
    <name evidence="2" type="ORF">EV421DRAFT_2032750</name>
</gene>
<keyword evidence="1" id="KW-0472">Membrane</keyword>
<feature type="transmembrane region" description="Helical" evidence="1">
    <location>
        <begin position="77"/>
        <end position="99"/>
    </location>
</feature>
<dbReference type="AlphaFoldDB" id="A0AA39JW55"/>
<keyword evidence="1" id="KW-1133">Transmembrane helix</keyword>
<reference evidence="2" key="1">
    <citation type="submission" date="2023-06" db="EMBL/GenBank/DDBJ databases">
        <authorList>
            <consortium name="Lawrence Berkeley National Laboratory"/>
            <person name="Ahrendt S."/>
            <person name="Sahu N."/>
            <person name="Indic B."/>
            <person name="Wong-Bajracharya J."/>
            <person name="Merenyi Z."/>
            <person name="Ke H.-M."/>
            <person name="Monk M."/>
            <person name="Kocsube S."/>
            <person name="Drula E."/>
            <person name="Lipzen A."/>
            <person name="Balint B."/>
            <person name="Henrissat B."/>
            <person name="Andreopoulos B."/>
            <person name="Martin F.M."/>
            <person name="Harder C.B."/>
            <person name="Rigling D."/>
            <person name="Ford K.L."/>
            <person name="Foster G.D."/>
            <person name="Pangilinan J."/>
            <person name="Papanicolaou A."/>
            <person name="Barry K."/>
            <person name="LaButti K."/>
            <person name="Viragh M."/>
            <person name="Koriabine M."/>
            <person name="Yan M."/>
            <person name="Riley R."/>
            <person name="Champramary S."/>
            <person name="Plett K.L."/>
            <person name="Tsai I.J."/>
            <person name="Slot J."/>
            <person name="Sipos G."/>
            <person name="Plett J."/>
            <person name="Nagy L.G."/>
            <person name="Grigoriev I.V."/>
        </authorList>
    </citation>
    <scope>NUCLEOTIDE SEQUENCE</scope>
    <source>
        <strain evidence="2">FPL87.14</strain>
    </source>
</reference>
<dbReference type="Proteomes" id="UP001175226">
    <property type="component" value="Unassembled WGS sequence"/>
</dbReference>
<sequence length="100" mass="10921">MTNEGRLYLLHAPAPSPSLVPRRRYEEWKLSLDLKDVGEAECLTTPAIGGARALQEPPRGADRLDHFLPSPTRRSSGGVTIVLISIAYTVVMASLFFALS</sequence>
<protein>
    <submittedName>
        <fullName evidence="2">Uncharacterized protein</fullName>
    </submittedName>
</protein>
<evidence type="ECO:0000313" key="2">
    <source>
        <dbReference type="EMBL" id="KAK0448554.1"/>
    </source>
</evidence>
<evidence type="ECO:0000313" key="3">
    <source>
        <dbReference type="Proteomes" id="UP001175226"/>
    </source>
</evidence>
<accession>A0AA39JW55</accession>
<comment type="caution">
    <text evidence="2">The sequence shown here is derived from an EMBL/GenBank/DDBJ whole genome shotgun (WGS) entry which is preliminary data.</text>
</comment>